<feature type="transmembrane region" description="Helical" evidence="9">
    <location>
        <begin position="97"/>
        <end position="118"/>
    </location>
</feature>
<evidence type="ECO:0000313" key="12">
    <source>
        <dbReference type="Proteomes" id="UP000037660"/>
    </source>
</evidence>
<keyword evidence="4 7" id="KW-0812">Transmembrane</keyword>
<dbReference type="OrthoDB" id="9768329at2"/>
<evidence type="ECO:0000259" key="10">
    <source>
        <dbReference type="Pfam" id="PF00361"/>
    </source>
</evidence>
<feature type="transmembrane region" description="Helical" evidence="9">
    <location>
        <begin position="322"/>
        <end position="341"/>
    </location>
</feature>
<dbReference type="InterPro" id="IPR050586">
    <property type="entry name" value="CPA3_Na-H_Antiporter_D"/>
</dbReference>
<evidence type="ECO:0000256" key="7">
    <source>
        <dbReference type="RuleBase" id="RU000320"/>
    </source>
</evidence>
<evidence type="ECO:0000256" key="2">
    <source>
        <dbReference type="ARBA" id="ARBA00005346"/>
    </source>
</evidence>
<organism evidence="11 12">
    <name type="scientific">Piscinibacter sakaiensis</name>
    <name type="common">Ideonella sakaiensis</name>
    <dbReference type="NCBI Taxonomy" id="1547922"/>
    <lineage>
        <taxon>Bacteria</taxon>
        <taxon>Pseudomonadati</taxon>
        <taxon>Pseudomonadota</taxon>
        <taxon>Betaproteobacteria</taxon>
        <taxon>Burkholderiales</taxon>
        <taxon>Sphaerotilaceae</taxon>
        <taxon>Piscinibacter</taxon>
    </lineage>
</organism>
<feature type="transmembrane region" description="Helical" evidence="9">
    <location>
        <begin position="261"/>
        <end position="285"/>
    </location>
</feature>
<feature type="transmembrane region" description="Helical" evidence="9">
    <location>
        <begin position="502"/>
        <end position="520"/>
    </location>
</feature>
<dbReference type="AlphaFoldDB" id="A0A0K8P866"/>
<name>A0A0K8P866_PISS1</name>
<evidence type="ECO:0000256" key="4">
    <source>
        <dbReference type="ARBA" id="ARBA00022692"/>
    </source>
</evidence>
<dbReference type="Pfam" id="PF00361">
    <property type="entry name" value="Proton_antipo_M"/>
    <property type="match status" value="1"/>
</dbReference>
<evidence type="ECO:0000313" key="11">
    <source>
        <dbReference type="EMBL" id="GAP38689.1"/>
    </source>
</evidence>
<feature type="transmembrane region" description="Helical" evidence="9">
    <location>
        <begin position="47"/>
        <end position="66"/>
    </location>
</feature>
<keyword evidence="12" id="KW-1185">Reference proteome</keyword>
<sequence length="578" mass="60016">MTAPGLLDLLRHALGPHLLIAPVLLPLLTAGLLLLIDERRHRIKLGLGLLALLGNAAVALALMAQAKAGAPGAGAVGVYLASNWEAPFGIVLVLDRLSALMLVVAAVVAPLALLFAAARWHRAGAHFHVLFQVQLMGVNGAFLTGDLFNLFVFFEVMLAASYGLLLHGSGPTRVKAGLHYLTINLVASSLFLVGASMVYGVTGTLNMADLAQRIPQIAVGDRPLFHAGCAVLAVAFLAKAAMWPLNFWLVPAYAGAGAPSAAVFALLTKVGIYVLLRLSTLLFSAGAGDSAGFGATWLLWGGVATLAFGAVGLLASQRPARLAGHAVIVSSGTLMAMLSLGRPSVTAGALYYLPVSTFAVAAFFLIAELMDRSRLPDPQALRAPEDEEDQLPFALADQELDDAVNLDEDEAPLIGRPMPGATALLGLTFIVVTLLVAGLPPLAGFVGKLAMLQALMQAPDAVDGLLLGLVLVSGLCALIALSRSGIRFFWSPVDRAAPTLKVAEFVPIALLLGACVLLTLRGEAVLRYARQTAQALYAPAGYVDAVLAARPRPTATNAERLGVPWPPAAAPAAGEGAR</sequence>
<accession>A0A0K8P866</accession>
<evidence type="ECO:0000256" key="5">
    <source>
        <dbReference type="ARBA" id="ARBA00022989"/>
    </source>
</evidence>
<reference evidence="12" key="1">
    <citation type="submission" date="2015-07" db="EMBL/GenBank/DDBJ databases">
        <title>Discovery of a poly(ethylene terephthalate assimilation.</title>
        <authorList>
            <person name="Yoshida S."/>
            <person name="Hiraga K."/>
            <person name="Takehana T."/>
            <person name="Taniguchi I."/>
            <person name="Yamaji H."/>
            <person name="Maeda Y."/>
            <person name="Toyohara K."/>
            <person name="Miyamoto K."/>
            <person name="Kimura Y."/>
            <person name="Oda K."/>
        </authorList>
    </citation>
    <scope>NUCLEOTIDE SEQUENCE [LARGE SCALE GENOMIC DNA]</scope>
    <source>
        <strain evidence="12">NBRC 110686 / TISTR 2288 / 201-F6</strain>
    </source>
</reference>
<gene>
    <name evidence="11" type="ORF">ISF6_5242</name>
</gene>
<evidence type="ECO:0000256" key="1">
    <source>
        <dbReference type="ARBA" id="ARBA00004651"/>
    </source>
</evidence>
<dbReference type="Proteomes" id="UP000037660">
    <property type="component" value="Unassembled WGS sequence"/>
</dbReference>
<reference evidence="11 12" key="2">
    <citation type="journal article" date="2016" name="Science">
        <title>A bacterium that degrades and assimilates poly(ethylene terephthalate).</title>
        <authorList>
            <person name="Yoshida S."/>
            <person name="Hiraga K."/>
            <person name="Takehana T."/>
            <person name="Taniguchi I."/>
            <person name="Yamaji H."/>
            <person name="Maeda Y."/>
            <person name="Toyohara K."/>
            <person name="Miyamoto K."/>
            <person name="Kimura Y."/>
            <person name="Oda K."/>
        </authorList>
    </citation>
    <scope>NUCLEOTIDE SEQUENCE [LARGE SCALE GENOMIC DNA]</scope>
    <source>
        <strain evidence="12">NBRC 110686 / TISTR 2288 / 201-F6</strain>
    </source>
</reference>
<feature type="transmembrane region" description="Helical" evidence="9">
    <location>
        <begin position="464"/>
        <end position="481"/>
    </location>
</feature>
<comment type="similarity">
    <text evidence="2">Belongs to the CPA3 antiporters (TC 2.A.63) subunit D family.</text>
</comment>
<keyword evidence="3" id="KW-1003">Cell membrane</keyword>
<dbReference type="InterPro" id="IPR001750">
    <property type="entry name" value="ND/Mrp_TM"/>
</dbReference>
<dbReference type="EMBL" id="BBYR01000084">
    <property type="protein sequence ID" value="GAP38689.1"/>
    <property type="molecule type" value="Genomic_DNA"/>
</dbReference>
<feature type="transmembrane region" description="Helical" evidence="9">
    <location>
        <begin position="224"/>
        <end position="249"/>
    </location>
</feature>
<keyword evidence="6 9" id="KW-0472">Membrane</keyword>
<comment type="caution">
    <text evidence="11">The sequence shown here is derived from an EMBL/GenBank/DDBJ whole genome shotgun (WGS) entry which is preliminary data.</text>
</comment>
<protein>
    <submittedName>
        <fullName evidence="11">Na(+) H(+) antiporter, subunit D</fullName>
    </submittedName>
</protein>
<dbReference type="GO" id="GO:0005886">
    <property type="term" value="C:plasma membrane"/>
    <property type="evidence" value="ECO:0007669"/>
    <property type="project" value="UniProtKB-SubCell"/>
</dbReference>
<feature type="transmembrane region" description="Helical" evidence="9">
    <location>
        <begin position="423"/>
        <end position="444"/>
    </location>
</feature>
<dbReference type="NCBIfam" id="NF009309">
    <property type="entry name" value="PRK12666.1"/>
    <property type="match status" value="1"/>
</dbReference>
<feature type="domain" description="NADH:quinone oxidoreductase/Mrp antiporter transmembrane" evidence="10">
    <location>
        <begin position="145"/>
        <end position="371"/>
    </location>
</feature>
<feature type="transmembrane region" description="Helical" evidence="9">
    <location>
        <begin position="14"/>
        <end position="35"/>
    </location>
</feature>
<evidence type="ECO:0000256" key="6">
    <source>
        <dbReference type="ARBA" id="ARBA00023136"/>
    </source>
</evidence>
<comment type="subcellular location">
    <subcellularLocation>
        <location evidence="1">Cell membrane</location>
        <topology evidence="1">Multi-pass membrane protein</topology>
    </subcellularLocation>
    <subcellularLocation>
        <location evidence="7">Membrane</location>
        <topology evidence="7">Multi-pass membrane protein</topology>
    </subcellularLocation>
</comment>
<dbReference type="RefSeq" id="WP_054022543.1">
    <property type="nucleotide sequence ID" value="NZ_BBYR01000084.1"/>
</dbReference>
<feature type="region of interest" description="Disordered" evidence="8">
    <location>
        <begin position="558"/>
        <end position="578"/>
    </location>
</feature>
<keyword evidence="5 9" id="KW-1133">Transmembrane helix</keyword>
<feature type="transmembrane region" description="Helical" evidence="9">
    <location>
        <begin position="297"/>
        <end position="315"/>
    </location>
</feature>
<dbReference type="PANTHER" id="PTHR42703">
    <property type="entry name" value="NADH DEHYDROGENASE"/>
    <property type="match status" value="1"/>
</dbReference>
<evidence type="ECO:0000256" key="9">
    <source>
        <dbReference type="SAM" id="Phobius"/>
    </source>
</evidence>
<feature type="transmembrane region" description="Helical" evidence="9">
    <location>
        <begin position="178"/>
        <end position="201"/>
    </location>
</feature>
<evidence type="ECO:0000256" key="8">
    <source>
        <dbReference type="SAM" id="MobiDB-lite"/>
    </source>
</evidence>
<dbReference type="STRING" id="1547922.ISF6_5242"/>
<proteinExistence type="inferred from homology"/>
<feature type="transmembrane region" description="Helical" evidence="9">
    <location>
        <begin position="148"/>
        <end position="166"/>
    </location>
</feature>
<evidence type="ECO:0000256" key="3">
    <source>
        <dbReference type="ARBA" id="ARBA00022475"/>
    </source>
</evidence>
<dbReference type="PANTHER" id="PTHR42703:SF1">
    <property type="entry name" value="NA(+)_H(+) ANTIPORTER SUBUNIT D1"/>
    <property type="match status" value="1"/>
</dbReference>
<feature type="transmembrane region" description="Helical" evidence="9">
    <location>
        <begin position="347"/>
        <end position="367"/>
    </location>
</feature>